<dbReference type="Proteomes" id="UP001597419">
    <property type="component" value="Unassembled WGS sequence"/>
</dbReference>
<reference evidence="4" key="1">
    <citation type="journal article" date="2019" name="Int. J. Syst. Evol. Microbiol.">
        <title>The Global Catalogue of Microorganisms (GCM) 10K type strain sequencing project: providing services to taxonomists for standard genome sequencing and annotation.</title>
        <authorList>
            <consortium name="The Broad Institute Genomics Platform"/>
            <consortium name="The Broad Institute Genome Sequencing Center for Infectious Disease"/>
            <person name="Wu L."/>
            <person name="Ma J."/>
        </authorList>
    </citation>
    <scope>NUCLEOTIDE SEQUENCE [LARGE SCALE GENOMIC DNA]</scope>
    <source>
        <strain evidence="4">CGMCC 4.7643</strain>
    </source>
</reference>
<organism evidence="3 4">
    <name type="scientific">Amycolatopsis samaneae</name>
    <dbReference type="NCBI Taxonomy" id="664691"/>
    <lineage>
        <taxon>Bacteria</taxon>
        <taxon>Bacillati</taxon>
        <taxon>Actinomycetota</taxon>
        <taxon>Actinomycetes</taxon>
        <taxon>Pseudonocardiales</taxon>
        <taxon>Pseudonocardiaceae</taxon>
        <taxon>Amycolatopsis</taxon>
    </lineage>
</organism>
<evidence type="ECO:0000313" key="3">
    <source>
        <dbReference type="EMBL" id="MFD2462105.1"/>
    </source>
</evidence>
<dbReference type="RefSeq" id="WP_378273109.1">
    <property type="nucleotide sequence ID" value="NZ_JBHUKU010000014.1"/>
</dbReference>
<keyword evidence="2" id="KW-0472">Membrane</keyword>
<dbReference type="EMBL" id="JBHUKU010000014">
    <property type="protein sequence ID" value="MFD2462105.1"/>
    <property type="molecule type" value="Genomic_DNA"/>
</dbReference>
<feature type="region of interest" description="Disordered" evidence="1">
    <location>
        <begin position="1"/>
        <end position="55"/>
    </location>
</feature>
<name>A0ABW5GMN0_9PSEU</name>
<feature type="transmembrane region" description="Helical" evidence="2">
    <location>
        <begin position="160"/>
        <end position="180"/>
    </location>
</feature>
<feature type="transmembrane region" description="Helical" evidence="2">
    <location>
        <begin position="106"/>
        <end position="124"/>
    </location>
</feature>
<sequence>MNHERSTATSACRPPDEHSHPDRGASEPRPDTRFTSSPSRTSPASSTPPDRVVSPLVPAVDRARHDRALWVQCACTALVALGAAYASYRHGREFAFRFGADQATAAIWPLIVDGLLTTATVELWKPHHGGNSRWAAWLAFLFGITLSLCANIGAAPTLNVLSIAVAACPPLALLLAVELLNRALKRHRTETTARTPRADETDTETHNATRLTVLPAPTALPSAGHTAEERMWTHYKAQRLSGHTPTGAELELPPVRRTRRVWGQAVTL</sequence>
<feature type="compositionally biased region" description="Basic and acidic residues" evidence="1">
    <location>
        <begin position="196"/>
        <end position="207"/>
    </location>
</feature>
<evidence type="ECO:0000256" key="2">
    <source>
        <dbReference type="SAM" id="Phobius"/>
    </source>
</evidence>
<feature type="transmembrane region" description="Helical" evidence="2">
    <location>
        <begin position="68"/>
        <end position="86"/>
    </location>
</feature>
<feature type="compositionally biased region" description="Basic and acidic residues" evidence="1">
    <location>
        <begin position="14"/>
        <end position="32"/>
    </location>
</feature>
<dbReference type="Pfam" id="PF10935">
    <property type="entry name" value="DUF2637"/>
    <property type="match status" value="1"/>
</dbReference>
<evidence type="ECO:0000313" key="4">
    <source>
        <dbReference type="Proteomes" id="UP001597419"/>
    </source>
</evidence>
<gene>
    <name evidence="3" type="ORF">ACFSYJ_26090</name>
</gene>
<keyword evidence="2" id="KW-1133">Transmembrane helix</keyword>
<dbReference type="InterPro" id="IPR021235">
    <property type="entry name" value="DUF2637"/>
</dbReference>
<keyword evidence="4" id="KW-1185">Reference proteome</keyword>
<accession>A0ABW5GMN0</accession>
<comment type="caution">
    <text evidence="3">The sequence shown here is derived from an EMBL/GenBank/DDBJ whole genome shotgun (WGS) entry which is preliminary data.</text>
</comment>
<feature type="compositionally biased region" description="Low complexity" evidence="1">
    <location>
        <begin position="33"/>
        <end position="51"/>
    </location>
</feature>
<protein>
    <submittedName>
        <fullName evidence="3">DUF2637 domain-containing protein</fullName>
    </submittedName>
</protein>
<evidence type="ECO:0000256" key="1">
    <source>
        <dbReference type="SAM" id="MobiDB-lite"/>
    </source>
</evidence>
<feature type="non-terminal residue" evidence="3">
    <location>
        <position position="268"/>
    </location>
</feature>
<proteinExistence type="predicted"/>
<feature type="region of interest" description="Disordered" evidence="1">
    <location>
        <begin position="188"/>
        <end position="225"/>
    </location>
</feature>
<feature type="transmembrane region" description="Helical" evidence="2">
    <location>
        <begin position="136"/>
        <end position="154"/>
    </location>
</feature>
<keyword evidence="2" id="KW-0812">Transmembrane</keyword>